<dbReference type="InterPro" id="IPR012341">
    <property type="entry name" value="6hp_glycosidase-like_sf"/>
</dbReference>
<comment type="caution">
    <text evidence="3">The sequence shown here is derived from an EMBL/GenBank/DDBJ whole genome shotgun (WGS) entry which is preliminary data.</text>
</comment>
<evidence type="ECO:0000256" key="1">
    <source>
        <dbReference type="ARBA" id="ARBA00008558"/>
    </source>
</evidence>
<organism evidence="3 4">
    <name type="scientific">Alkalihalophilus pseudofirmus</name>
    <name type="common">Bacillus pseudofirmus</name>
    <dbReference type="NCBI Taxonomy" id="79885"/>
    <lineage>
        <taxon>Bacteria</taxon>
        <taxon>Bacillati</taxon>
        <taxon>Bacillota</taxon>
        <taxon>Bacilli</taxon>
        <taxon>Bacillales</taxon>
        <taxon>Bacillaceae</taxon>
        <taxon>Alkalihalophilus</taxon>
    </lineage>
</organism>
<evidence type="ECO:0000313" key="3">
    <source>
        <dbReference type="EMBL" id="MDV2888535.1"/>
    </source>
</evidence>
<dbReference type="AlphaFoldDB" id="A0AAJ2NU33"/>
<dbReference type="RefSeq" id="WP_323468419.1">
    <property type="nucleotide sequence ID" value="NZ_JAWJAY010001610.1"/>
</dbReference>
<proteinExistence type="inferred from homology"/>
<evidence type="ECO:0000313" key="4">
    <source>
        <dbReference type="Proteomes" id="UP001285636"/>
    </source>
</evidence>
<reference evidence="3" key="1">
    <citation type="submission" date="2023-10" db="EMBL/GenBank/DDBJ databases">
        <title>Screening of Alkalihalophilus pseudofirmusBZ-TG-HK211 and Its Alleviation of Salt Stress on Rapeseed Growth.</title>
        <authorList>
            <person name="Zhao B."/>
            <person name="Guo T."/>
        </authorList>
    </citation>
    <scope>NUCLEOTIDE SEQUENCE</scope>
    <source>
        <strain evidence="3">BZ-TG-HK211</strain>
    </source>
</reference>
<name>A0AAJ2NU33_ALKPS</name>
<dbReference type="Pfam" id="PF07221">
    <property type="entry name" value="GlcNAc_2-epim"/>
    <property type="match status" value="1"/>
</dbReference>
<dbReference type="PANTHER" id="PTHR15108">
    <property type="entry name" value="N-ACYLGLUCOSAMINE-2-EPIMERASE"/>
    <property type="match status" value="1"/>
</dbReference>
<feature type="non-terminal residue" evidence="3">
    <location>
        <position position="77"/>
    </location>
</feature>
<comment type="similarity">
    <text evidence="1">Belongs to the N-acylglucosamine 2-epimerase family.</text>
</comment>
<evidence type="ECO:0000256" key="2">
    <source>
        <dbReference type="ARBA" id="ARBA00023235"/>
    </source>
</evidence>
<dbReference type="SUPFAM" id="SSF48208">
    <property type="entry name" value="Six-hairpin glycosidases"/>
    <property type="match status" value="1"/>
</dbReference>
<dbReference type="EMBL" id="JAWJAY010001610">
    <property type="protein sequence ID" value="MDV2888535.1"/>
    <property type="molecule type" value="Genomic_DNA"/>
</dbReference>
<dbReference type="InterPro" id="IPR008928">
    <property type="entry name" value="6-hairpin_glycosidase_sf"/>
</dbReference>
<dbReference type="GO" id="GO:0005975">
    <property type="term" value="P:carbohydrate metabolic process"/>
    <property type="evidence" value="ECO:0007669"/>
    <property type="project" value="InterPro"/>
</dbReference>
<dbReference type="InterPro" id="IPR010819">
    <property type="entry name" value="AGE/CE"/>
</dbReference>
<gene>
    <name evidence="3" type="ORF">RYX45_25570</name>
</gene>
<protein>
    <submittedName>
        <fullName evidence="3">AGE family epimerase/isomerase</fullName>
    </submittedName>
</protein>
<dbReference type="Proteomes" id="UP001285636">
    <property type="component" value="Unassembled WGS sequence"/>
</dbReference>
<accession>A0AAJ2NU33</accession>
<sequence length="77" mass="9299">ATLLAYLVTGDEKYARWHQQIHDYAYQHFHDKQFGEWYGYLHRDGRVSQAAKGNLFKGPFHLPRQEWYCWKILSDVI</sequence>
<dbReference type="Gene3D" id="1.50.10.10">
    <property type="match status" value="1"/>
</dbReference>
<keyword evidence="2" id="KW-0413">Isomerase</keyword>
<feature type="non-terminal residue" evidence="3">
    <location>
        <position position="1"/>
    </location>
</feature>
<dbReference type="GO" id="GO:0016853">
    <property type="term" value="F:isomerase activity"/>
    <property type="evidence" value="ECO:0007669"/>
    <property type="project" value="UniProtKB-KW"/>
</dbReference>